<keyword evidence="2 3" id="KW-0539">Nucleus</keyword>
<keyword evidence="1 3" id="KW-0238">DNA-binding</keyword>
<dbReference type="PANTHER" id="PTHR45789:SF2">
    <property type="entry name" value="FI18025P1"/>
    <property type="match status" value="1"/>
</dbReference>
<evidence type="ECO:0000256" key="2">
    <source>
        <dbReference type="ARBA" id="ARBA00023242"/>
    </source>
</evidence>
<organism evidence="6 7">
    <name type="scientific">Daedalea quercina L-15889</name>
    <dbReference type="NCBI Taxonomy" id="1314783"/>
    <lineage>
        <taxon>Eukaryota</taxon>
        <taxon>Fungi</taxon>
        <taxon>Dikarya</taxon>
        <taxon>Basidiomycota</taxon>
        <taxon>Agaricomycotina</taxon>
        <taxon>Agaricomycetes</taxon>
        <taxon>Polyporales</taxon>
        <taxon>Fomitopsis</taxon>
    </lineage>
</organism>
<dbReference type="Gene3D" id="1.10.30.10">
    <property type="entry name" value="High mobility group box domain"/>
    <property type="match status" value="1"/>
</dbReference>
<accession>A0A165P1V4</accession>
<dbReference type="Proteomes" id="UP000076727">
    <property type="component" value="Unassembled WGS sequence"/>
</dbReference>
<dbReference type="STRING" id="1314783.A0A165P1V4"/>
<dbReference type="InterPro" id="IPR051356">
    <property type="entry name" value="SOX/SOX-like_TF"/>
</dbReference>
<evidence type="ECO:0000256" key="3">
    <source>
        <dbReference type="PROSITE-ProRule" id="PRU00267"/>
    </source>
</evidence>
<name>A0A165P1V4_9APHY</name>
<protein>
    <recommendedName>
        <fullName evidence="5">HMG box domain-containing protein</fullName>
    </recommendedName>
</protein>
<gene>
    <name evidence="6" type="ORF">DAEQUDRAFT_385277</name>
</gene>
<dbReference type="AlphaFoldDB" id="A0A165P1V4"/>
<dbReference type="SUPFAM" id="SSF47095">
    <property type="entry name" value="HMG-box"/>
    <property type="match status" value="1"/>
</dbReference>
<dbReference type="PROSITE" id="PS50118">
    <property type="entry name" value="HMG_BOX_2"/>
    <property type="match status" value="1"/>
</dbReference>
<dbReference type="GO" id="GO:0000978">
    <property type="term" value="F:RNA polymerase II cis-regulatory region sequence-specific DNA binding"/>
    <property type="evidence" value="ECO:0007669"/>
    <property type="project" value="TreeGrafter"/>
</dbReference>
<dbReference type="InterPro" id="IPR009071">
    <property type="entry name" value="HMG_box_dom"/>
</dbReference>
<dbReference type="EMBL" id="KV429074">
    <property type="protein sequence ID" value="KZT67657.1"/>
    <property type="molecule type" value="Genomic_DNA"/>
</dbReference>
<feature type="region of interest" description="Disordered" evidence="4">
    <location>
        <begin position="1"/>
        <end position="25"/>
    </location>
</feature>
<dbReference type="GO" id="GO:0000981">
    <property type="term" value="F:DNA-binding transcription factor activity, RNA polymerase II-specific"/>
    <property type="evidence" value="ECO:0007669"/>
    <property type="project" value="TreeGrafter"/>
</dbReference>
<evidence type="ECO:0000313" key="7">
    <source>
        <dbReference type="Proteomes" id="UP000076727"/>
    </source>
</evidence>
<dbReference type="Pfam" id="PF00505">
    <property type="entry name" value="HMG_box"/>
    <property type="match status" value="1"/>
</dbReference>
<proteinExistence type="predicted"/>
<feature type="region of interest" description="Disordered" evidence="4">
    <location>
        <begin position="265"/>
        <end position="291"/>
    </location>
</feature>
<sequence length="411" mass="46898">MPAVRNLRRSRRLSNRPPCDPVFEEPDVFSLYDDRQPSLPQEPAVPEPDVCRIRKACKGPSPLPAGALWSPEDEFQFVRRSSHSRKRDPDHIPRPPNAFMLFRSEFWAKEKIKHTVERDHRMISRIAGKAWNDLSESERVPYRRMAEMAKRQHAELYPDYKYSPVFRKEKLPRRRAGKSKVRDFSRRGEVARLPGKGYEGDALKERLKGYDRKSRKSELLYAPQSMQRVRVRTTQARKAPRRKVWQDICTPTPEAFPEDLIKMEPSTPELSYSPLEDSPPRSVEPLPSTEENERFISPLLVERSPTGPKIAVVEQFPGDPPTVVDFAYDQGCLRSSPPASTVPGSFCPFAHDEAFGAAVDDAFSVSPMFNPDRSSSLFDPRPSIFDSRSPCDDLGEGDEVDYDQWLASPGA</sequence>
<dbReference type="GO" id="GO:0005634">
    <property type="term" value="C:nucleus"/>
    <property type="evidence" value="ECO:0007669"/>
    <property type="project" value="UniProtKB-UniRule"/>
</dbReference>
<keyword evidence="7" id="KW-1185">Reference proteome</keyword>
<dbReference type="PANTHER" id="PTHR45789">
    <property type="entry name" value="FI18025P1"/>
    <property type="match status" value="1"/>
</dbReference>
<dbReference type="SMART" id="SM00398">
    <property type="entry name" value="HMG"/>
    <property type="match status" value="1"/>
</dbReference>
<evidence type="ECO:0000256" key="1">
    <source>
        <dbReference type="ARBA" id="ARBA00023125"/>
    </source>
</evidence>
<feature type="domain" description="HMG box" evidence="5">
    <location>
        <begin position="92"/>
        <end position="161"/>
    </location>
</feature>
<dbReference type="InterPro" id="IPR036910">
    <property type="entry name" value="HMG_box_dom_sf"/>
</dbReference>
<feature type="DNA-binding region" description="HMG box" evidence="3">
    <location>
        <begin position="92"/>
        <end position="161"/>
    </location>
</feature>
<feature type="compositionally biased region" description="Basic residues" evidence="4">
    <location>
        <begin position="1"/>
        <end position="14"/>
    </location>
</feature>
<feature type="region of interest" description="Disordered" evidence="4">
    <location>
        <begin position="370"/>
        <end position="411"/>
    </location>
</feature>
<evidence type="ECO:0000313" key="6">
    <source>
        <dbReference type="EMBL" id="KZT67657.1"/>
    </source>
</evidence>
<dbReference type="CDD" id="cd01389">
    <property type="entry name" value="HMG-box_ROX1-like"/>
    <property type="match status" value="1"/>
</dbReference>
<evidence type="ECO:0000256" key="4">
    <source>
        <dbReference type="SAM" id="MobiDB-lite"/>
    </source>
</evidence>
<reference evidence="6 7" key="1">
    <citation type="journal article" date="2016" name="Mol. Biol. Evol.">
        <title>Comparative Genomics of Early-Diverging Mushroom-Forming Fungi Provides Insights into the Origins of Lignocellulose Decay Capabilities.</title>
        <authorList>
            <person name="Nagy L.G."/>
            <person name="Riley R."/>
            <person name="Tritt A."/>
            <person name="Adam C."/>
            <person name="Daum C."/>
            <person name="Floudas D."/>
            <person name="Sun H."/>
            <person name="Yadav J.S."/>
            <person name="Pangilinan J."/>
            <person name="Larsson K.H."/>
            <person name="Matsuura K."/>
            <person name="Barry K."/>
            <person name="Labutti K."/>
            <person name="Kuo R."/>
            <person name="Ohm R.A."/>
            <person name="Bhattacharya S.S."/>
            <person name="Shirouzu T."/>
            <person name="Yoshinaga Y."/>
            <person name="Martin F.M."/>
            <person name="Grigoriev I.V."/>
            <person name="Hibbett D.S."/>
        </authorList>
    </citation>
    <scope>NUCLEOTIDE SEQUENCE [LARGE SCALE GENOMIC DNA]</scope>
    <source>
        <strain evidence="6 7">L-15889</strain>
    </source>
</reference>
<evidence type="ECO:0000259" key="5">
    <source>
        <dbReference type="PROSITE" id="PS50118"/>
    </source>
</evidence>
<dbReference type="OrthoDB" id="6247875at2759"/>
<feature type="compositionally biased region" description="Acidic residues" evidence="4">
    <location>
        <begin position="393"/>
        <end position="402"/>
    </location>
</feature>